<dbReference type="EMBL" id="CP016771">
    <property type="protein sequence ID" value="ASY13156.1"/>
    <property type="molecule type" value="Genomic_DNA"/>
</dbReference>
<dbReference type="PIRSF" id="PIRSF001365">
    <property type="entry name" value="DHDPS"/>
    <property type="match status" value="1"/>
</dbReference>
<dbReference type="InterPro" id="IPR013785">
    <property type="entry name" value="Aldolase_TIM"/>
</dbReference>
<organism evidence="4 5">
    <name type="scientific">Candidatus Nanopelagicus hibericus</name>
    <dbReference type="NCBI Taxonomy" id="1884915"/>
    <lineage>
        <taxon>Bacteria</taxon>
        <taxon>Bacillati</taxon>
        <taxon>Actinomycetota</taxon>
        <taxon>Actinomycetes</taxon>
        <taxon>Candidatus Nanopelagicales</taxon>
        <taxon>Candidatus Nanopelagicaceae</taxon>
        <taxon>Candidatus Nanopelagicus</taxon>
    </lineage>
</organism>
<dbReference type="PRINTS" id="PR00146">
    <property type="entry name" value="DHPICSNTHASE"/>
</dbReference>
<sequence length="301" mass="33213">MNINGVCPVLAVPFTKNGDVDYASFKSLVDWIISLGTKSVLFFGVASENIKLSDEERYELLELLLTQRAGSDLKVIASVADHSADLAIRRAQDYQNMGVDFINILPPTFFNPTAKQINHHIATILANVRIPVIVQHLPQGGGVEDVAELVSLSKTFEHLKMIKCEANPPEQSIKRVHQLSNNKVETLIGWGGIHWAAGARAGARGIQPGCSLTDLYLWAEESLLSGDQGEFENRLSKFLPIIAEWINTVEELVAAEKYVLAKRELIESPYCRAPTVELSEKVKAQAEQLIDLAESISKARI</sequence>
<keyword evidence="5" id="KW-1185">Reference proteome</keyword>
<dbReference type="PANTHER" id="PTHR12128">
    <property type="entry name" value="DIHYDRODIPICOLINATE SYNTHASE"/>
    <property type="match status" value="1"/>
</dbReference>
<evidence type="ECO:0000256" key="3">
    <source>
        <dbReference type="PIRNR" id="PIRNR001365"/>
    </source>
</evidence>
<dbReference type="Pfam" id="PF00701">
    <property type="entry name" value="DHDPS"/>
    <property type="match status" value="1"/>
</dbReference>
<evidence type="ECO:0000256" key="1">
    <source>
        <dbReference type="ARBA" id="ARBA00007592"/>
    </source>
</evidence>
<reference evidence="4 5" key="1">
    <citation type="submission" date="2016-07" db="EMBL/GenBank/DDBJ databases">
        <title>High microdiversification within the ubiquitous acI lineage of Actinobacteria.</title>
        <authorList>
            <person name="Neuenschwander S.M."/>
            <person name="Salcher M."/>
            <person name="Ghai R."/>
            <person name="Pernthaler J."/>
        </authorList>
    </citation>
    <scope>NUCLEOTIDE SEQUENCE [LARGE SCALE GENOMIC DNA]</scope>
    <source>
        <strain evidence="4">MMS-21-160</strain>
    </source>
</reference>
<dbReference type="RefSeq" id="WP_095672243.1">
    <property type="nucleotide sequence ID" value="NZ_CP016771.1"/>
</dbReference>
<name>A0A249K8U2_9ACTN</name>
<dbReference type="OrthoDB" id="9778880at2"/>
<gene>
    <name evidence="4" type="ORF">B1s21160_02175</name>
</gene>
<evidence type="ECO:0000256" key="2">
    <source>
        <dbReference type="ARBA" id="ARBA00023239"/>
    </source>
</evidence>
<dbReference type="PANTHER" id="PTHR12128:SF66">
    <property type="entry name" value="4-HYDROXY-2-OXOGLUTARATE ALDOLASE, MITOCHONDRIAL"/>
    <property type="match status" value="1"/>
</dbReference>
<protein>
    <submittedName>
        <fullName evidence="4">4-hydroxy-tetrahydrodipicolinate synthase</fullName>
    </submittedName>
</protein>
<dbReference type="CDD" id="cd00408">
    <property type="entry name" value="DHDPS-like"/>
    <property type="match status" value="1"/>
</dbReference>
<dbReference type="Gene3D" id="3.20.20.70">
    <property type="entry name" value="Aldolase class I"/>
    <property type="match status" value="1"/>
</dbReference>
<evidence type="ECO:0000313" key="4">
    <source>
        <dbReference type="EMBL" id="ASY13156.1"/>
    </source>
</evidence>
<dbReference type="AlphaFoldDB" id="A0A249K8U2"/>
<dbReference type="GO" id="GO:0008840">
    <property type="term" value="F:4-hydroxy-tetrahydrodipicolinate synthase activity"/>
    <property type="evidence" value="ECO:0007669"/>
    <property type="project" value="TreeGrafter"/>
</dbReference>
<dbReference type="KEGG" id="nhi:B1s21160_02175"/>
<proteinExistence type="inferred from homology"/>
<keyword evidence="2 3" id="KW-0456">Lyase</keyword>
<dbReference type="SMART" id="SM01130">
    <property type="entry name" value="DHDPS"/>
    <property type="match status" value="1"/>
</dbReference>
<dbReference type="GO" id="GO:0005829">
    <property type="term" value="C:cytosol"/>
    <property type="evidence" value="ECO:0007669"/>
    <property type="project" value="TreeGrafter"/>
</dbReference>
<dbReference type="Proteomes" id="UP000217171">
    <property type="component" value="Chromosome"/>
</dbReference>
<evidence type="ECO:0000313" key="5">
    <source>
        <dbReference type="Proteomes" id="UP000217171"/>
    </source>
</evidence>
<dbReference type="SUPFAM" id="SSF51569">
    <property type="entry name" value="Aldolase"/>
    <property type="match status" value="1"/>
</dbReference>
<accession>A0A249K8U2</accession>
<dbReference type="InterPro" id="IPR002220">
    <property type="entry name" value="DapA-like"/>
</dbReference>
<comment type="similarity">
    <text evidence="1 3">Belongs to the DapA family.</text>
</comment>